<evidence type="ECO:0000256" key="1">
    <source>
        <dbReference type="SAM" id="Coils"/>
    </source>
</evidence>
<name>A0A9N9DVY4_9GLOM</name>
<protein>
    <submittedName>
        <fullName evidence="2">5689_t:CDS:1</fullName>
    </submittedName>
</protein>
<feature type="coiled-coil region" evidence="1">
    <location>
        <begin position="45"/>
        <end position="111"/>
    </location>
</feature>
<organism evidence="2 3">
    <name type="scientific">Paraglomus brasilianum</name>
    <dbReference type="NCBI Taxonomy" id="144538"/>
    <lineage>
        <taxon>Eukaryota</taxon>
        <taxon>Fungi</taxon>
        <taxon>Fungi incertae sedis</taxon>
        <taxon>Mucoromycota</taxon>
        <taxon>Glomeromycotina</taxon>
        <taxon>Glomeromycetes</taxon>
        <taxon>Paraglomerales</taxon>
        <taxon>Paraglomeraceae</taxon>
        <taxon>Paraglomus</taxon>
    </lineage>
</organism>
<dbReference type="EMBL" id="CAJVPI010002852">
    <property type="protein sequence ID" value="CAG8650395.1"/>
    <property type="molecule type" value="Genomic_DNA"/>
</dbReference>
<evidence type="ECO:0000313" key="2">
    <source>
        <dbReference type="EMBL" id="CAG8650395.1"/>
    </source>
</evidence>
<keyword evidence="1" id="KW-0175">Coiled coil</keyword>
<evidence type="ECO:0000313" key="3">
    <source>
        <dbReference type="Proteomes" id="UP000789739"/>
    </source>
</evidence>
<dbReference type="AlphaFoldDB" id="A0A9N9DVY4"/>
<comment type="caution">
    <text evidence="2">The sequence shown here is derived from an EMBL/GenBank/DDBJ whole genome shotgun (WGS) entry which is preliminary data.</text>
</comment>
<dbReference type="Proteomes" id="UP000789739">
    <property type="component" value="Unassembled WGS sequence"/>
</dbReference>
<sequence>ASEAEINLFTTSITATTRVSCGVTYDFRDGENPFKDYFDNFVMRFSGAFEKNARLENEVESLKKLKEAWSEGDTHIEAMKFAGELAEEKFSAETEKLKTELNDEREKLQEVIE</sequence>
<keyword evidence="3" id="KW-1185">Reference proteome</keyword>
<proteinExistence type="predicted"/>
<reference evidence="2" key="1">
    <citation type="submission" date="2021-06" db="EMBL/GenBank/DDBJ databases">
        <authorList>
            <person name="Kallberg Y."/>
            <person name="Tangrot J."/>
            <person name="Rosling A."/>
        </authorList>
    </citation>
    <scope>NUCLEOTIDE SEQUENCE</scope>
    <source>
        <strain evidence="2">BR232B</strain>
    </source>
</reference>
<gene>
    <name evidence="2" type="ORF">PBRASI_LOCUS10237</name>
</gene>
<accession>A0A9N9DVY4</accession>
<feature type="non-terminal residue" evidence="2">
    <location>
        <position position="113"/>
    </location>
</feature>